<dbReference type="GeneID" id="35603089"/>
<dbReference type="RefSeq" id="XP_023629008.1">
    <property type="nucleotide sequence ID" value="XM_023773240.1"/>
</dbReference>
<evidence type="ECO:0000256" key="1">
    <source>
        <dbReference type="SAM" id="MobiDB-lite"/>
    </source>
</evidence>
<proteinExistence type="predicted"/>
<accession>A0A2D3VJ77</accession>
<feature type="compositionally biased region" description="Low complexity" evidence="1">
    <location>
        <begin position="317"/>
        <end position="330"/>
    </location>
</feature>
<evidence type="ECO:0000313" key="3">
    <source>
        <dbReference type="Proteomes" id="UP000225277"/>
    </source>
</evidence>
<feature type="region of interest" description="Disordered" evidence="1">
    <location>
        <begin position="293"/>
        <end position="343"/>
    </location>
</feature>
<feature type="region of interest" description="Disordered" evidence="1">
    <location>
        <begin position="1"/>
        <end position="135"/>
    </location>
</feature>
<gene>
    <name evidence="2" type="ORF">RCC_07988</name>
</gene>
<dbReference type="AlphaFoldDB" id="A0A2D3VJ77"/>
<feature type="compositionally biased region" description="Polar residues" evidence="1">
    <location>
        <begin position="92"/>
        <end position="105"/>
    </location>
</feature>
<feature type="compositionally biased region" description="Low complexity" evidence="1">
    <location>
        <begin position="43"/>
        <end position="68"/>
    </location>
</feature>
<dbReference type="EMBL" id="FJUY01000013">
    <property type="protein sequence ID" value="CZT22119.1"/>
    <property type="molecule type" value="Genomic_DNA"/>
</dbReference>
<reference evidence="2 3" key="1">
    <citation type="submission" date="2016-03" db="EMBL/GenBank/DDBJ databases">
        <authorList>
            <person name="Ploux O."/>
        </authorList>
    </citation>
    <scope>NUCLEOTIDE SEQUENCE [LARGE SCALE GENOMIC DNA]</scope>
    <source>
        <strain evidence="2 3">URUG2</strain>
    </source>
</reference>
<keyword evidence="3" id="KW-1185">Reference proteome</keyword>
<dbReference type="Proteomes" id="UP000225277">
    <property type="component" value="Unassembled WGS sequence"/>
</dbReference>
<feature type="compositionally biased region" description="Low complexity" evidence="1">
    <location>
        <begin position="75"/>
        <end position="84"/>
    </location>
</feature>
<name>A0A2D3VJ77_9PEZI</name>
<organism evidence="2 3">
    <name type="scientific">Ramularia collo-cygni</name>
    <dbReference type="NCBI Taxonomy" id="112498"/>
    <lineage>
        <taxon>Eukaryota</taxon>
        <taxon>Fungi</taxon>
        <taxon>Dikarya</taxon>
        <taxon>Ascomycota</taxon>
        <taxon>Pezizomycotina</taxon>
        <taxon>Dothideomycetes</taxon>
        <taxon>Dothideomycetidae</taxon>
        <taxon>Mycosphaerellales</taxon>
        <taxon>Mycosphaerellaceae</taxon>
        <taxon>Ramularia</taxon>
    </lineage>
</organism>
<sequence>MNGMQNNIWGPPSNAPPSGWDLPSYPTPAHPARDQPFNPPTGSSRSSSSGDHQPTTPTRSTSRISHTSKFSTPSQQQSIVQQDTQHCRSHQQDLQNHTPNNSLQDQEAHNLSPLHANLPPRSPNKIKPQQTPTKTLRRTFEAARSFEDDDLYFPFRPTEQTTTTTQAETAEEEGKIAQAAQLSNLIQKIETSQKVEAEKKLLQARKEAERLQIQQRGFYYNNWITTPPVQQIRGKVPLLTTTTTNTTTLPEEKSYNKQSLRNDNEIPLAKFASSASTSKPEELMLIEGLRGLPTFPVQNSSHQPVEEKKQGHRTKSSTDSSWTSSSGESTLDPEAFIFKPKGY</sequence>
<protein>
    <submittedName>
        <fullName evidence="2">Uncharacterized protein</fullName>
    </submittedName>
</protein>
<evidence type="ECO:0000313" key="2">
    <source>
        <dbReference type="EMBL" id="CZT22119.1"/>
    </source>
</evidence>